<feature type="region of interest" description="Disordered" evidence="1">
    <location>
        <begin position="111"/>
        <end position="131"/>
    </location>
</feature>
<dbReference type="EMBL" id="PIUM01000015">
    <property type="protein sequence ID" value="PKU23915.1"/>
    <property type="molecule type" value="Genomic_DNA"/>
</dbReference>
<dbReference type="AlphaFoldDB" id="A0A2N3PU32"/>
<evidence type="ECO:0000313" key="2">
    <source>
        <dbReference type="EMBL" id="PKU23915.1"/>
    </source>
</evidence>
<name>A0A2N3PU32_9PROT</name>
<evidence type="ECO:0000256" key="1">
    <source>
        <dbReference type="SAM" id="MobiDB-lite"/>
    </source>
</evidence>
<accession>A0A2N3PU32</accession>
<keyword evidence="3" id="KW-1185">Reference proteome</keyword>
<comment type="caution">
    <text evidence="2">The sequence shown here is derived from an EMBL/GenBank/DDBJ whole genome shotgun (WGS) entry which is preliminary data.</text>
</comment>
<evidence type="ECO:0000313" key="3">
    <source>
        <dbReference type="Proteomes" id="UP000233293"/>
    </source>
</evidence>
<reference evidence="3" key="1">
    <citation type="submission" date="2017-12" db="EMBL/GenBank/DDBJ databases">
        <title>Draft genome sequence of Telmatospirillum siberiense 26-4b1T, an acidotolerant peatland alphaproteobacterium potentially involved in sulfur cycling.</title>
        <authorList>
            <person name="Hausmann B."/>
            <person name="Pjevac P."/>
            <person name="Schreck K."/>
            <person name="Herbold C.W."/>
            <person name="Daims H."/>
            <person name="Wagner M."/>
            <person name="Pester M."/>
            <person name="Loy A."/>
        </authorList>
    </citation>
    <scope>NUCLEOTIDE SEQUENCE [LARGE SCALE GENOMIC DNA]</scope>
    <source>
        <strain evidence="3">26-4b1</strain>
    </source>
</reference>
<proteinExistence type="predicted"/>
<sequence>MWLRPAEPPPPPPAAPDIQDEASALAASKGLVWREKDSLSLRLKSGEILTLTDRTTCGDMPCPKELSVRYRYLGWNNMNGGYDLRIAPSSAPKMLLPYSDDDVTLVDSRHAERTSGAPLTIPPPPQAAETDESLAEWLTDITNGRNQGEAPLIASSHGKASRNGSLLRLELADGHHLSLTDDLICGQIACPQQVFRSYDYAGLSPDGRFHVVEEHWNEANAAILVDTRTGGTSFLLGVPKFAPNGRRAVASVTDLAWSAPRRLEVWSLSGAAPGIEFSLSAKDEDDTVYEVLGWADSDHVRLRRGPWAAEQRSPAMLAHDGTGWHMEASDSTN</sequence>
<dbReference type="Proteomes" id="UP000233293">
    <property type="component" value="Unassembled WGS sequence"/>
</dbReference>
<organism evidence="2 3">
    <name type="scientific">Telmatospirillum siberiense</name>
    <dbReference type="NCBI Taxonomy" id="382514"/>
    <lineage>
        <taxon>Bacteria</taxon>
        <taxon>Pseudomonadati</taxon>
        <taxon>Pseudomonadota</taxon>
        <taxon>Alphaproteobacteria</taxon>
        <taxon>Rhodospirillales</taxon>
        <taxon>Rhodospirillaceae</taxon>
        <taxon>Telmatospirillum</taxon>
    </lineage>
</organism>
<gene>
    <name evidence="2" type="ORF">CWS72_13645</name>
</gene>
<protein>
    <submittedName>
        <fullName evidence="2">Uncharacterized protein</fullName>
    </submittedName>
</protein>